<feature type="domain" description="Manganese/iron superoxide dismutase C-terminal" evidence="8">
    <location>
        <begin position="127"/>
        <end position="228"/>
    </location>
</feature>
<dbReference type="PROSITE" id="PS51318">
    <property type="entry name" value="TAT"/>
    <property type="match status" value="1"/>
</dbReference>
<dbReference type="Pfam" id="PF10518">
    <property type="entry name" value="TAT_signal"/>
    <property type="match status" value="1"/>
</dbReference>
<dbReference type="PANTHER" id="PTHR11404">
    <property type="entry name" value="SUPEROXIDE DISMUTASE 2"/>
    <property type="match status" value="1"/>
</dbReference>
<dbReference type="InterPro" id="IPR019831">
    <property type="entry name" value="Mn/Fe_SOD_N"/>
</dbReference>
<dbReference type="Gene3D" id="3.55.40.20">
    <property type="entry name" value="Iron/manganese superoxide dismutase, C-terminal domain"/>
    <property type="match status" value="1"/>
</dbReference>
<name>A0A1M3L092_9BACT</name>
<dbReference type="InterPro" id="IPR036314">
    <property type="entry name" value="SOD_C_sf"/>
</dbReference>
<dbReference type="NCBIfam" id="TIGR01409">
    <property type="entry name" value="TAT_signal_seq"/>
    <property type="match status" value="1"/>
</dbReference>
<dbReference type="InterPro" id="IPR019832">
    <property type="entry name" value="Mn/Fe_SOD_C"/>
</dbReference>
<dbReference type="PRINTS" id="PR01703">
    <property type="entry name" value="MNSODISMTASE"/>
</dbReference>
<feature type="domain" description="Manganese/iron superoxide dismutase N-terminal" evidence="7">
    <location>
        <begin position="36"/>
        <end position="117"/>
    </location>
</feature>
<feature type="binding site" evidence="5">
    <location>
        <position position="109"/>
    </location>
    <ligand>
        <name>Mn(2+)</name>
        <dbReference type="ChEBI" id="CHEBI:29035"/>
    </ligand>
</feature>
<evidence type="ECO:0000256" key="6">
    <source>
        <dbReference type="RuleBase" id="RU000414"/>
    </source>
</evidence>
<evidence type="ECO:0000256" key="4">
    <source>
        <dbReference type="ARBA" id="ARBA00023002"/>
    </source>
</evidence>
<dbReference type="Pfam" id="PF00081">
    <property type="entry name" value="Sod_Fe_N"/>
    <property type="match status" value="1"/>
</dbReference>
<dbReference type="InterPro" id="IPR036324">
    <property type="entry name" value="Mn/Fe_SOD_N_sf"/>
</dbReference>
<comment type="catalytic activity">
    <reaction evidence="6">
        <text>2 superoxide + 2 H(+) = H2O2 + O2</text>
        <dbReference type="Rhea" id="RHEA:20696"/>
        <dbReference type="ChEBI" id="CHEBI:15378"/>
        <dbReference type="ChEBI" id="CHEBI:15379"/>
        <dbReference type="ChEBI" id="CHEBI:16240"/>
        <dbReference type="ChEBI" id="CHEBI:18421"/>
        <dbReference type="EC" id="1.15.1.1"/>
    </reaction>
</comment>
<dbReference type="PROSITE" id="PS00088">
    <property type="entry name" value="SOD_MN"/>
    <property type="match status" value="1"/>
</dbReference>
<dbReference type="EC" id="1.15.1.1" evidence="2 6"/>
<dbReference type="SUPFAM" id="SSF54719">
    <property type="entry name" value="Fe,Mn superoxide dismutase (SOD), C-terminal domain"/>
    <property type="match status" value="1"/>
</dbReference>
<evidence type="ECO:0000259" key="8">
    <source>
        <dbReference type="Pfam" id="PF02777"/>
    </source>
</evidence>
<sequence length="235" mass="25914">MNDRRSFLKTAAAGAAALTVVPSLHVIGAEPAPSAQHQLPPLPYPAEALEPYIDAQTMQIHHDKHHLGYVNGLNKAEEELAKARASGDYSLIQHWSRQAAFHGGGHWLHSMFWKVMAPNGKGGGGEPTGDLATSIKNDFGSVDAFRKQFSAAANAVEGSGWALLHYRHDDGRLIVLQAENQQKLSSWGSTPILGIDVWEHAYYLKYQNKRGDYVTAWWNVVNWGQVAQNLASIRR</sequence>
<evidence type="ECO:0000256" key="2">
    <source>
        <dbReference type="ARBA" id="ARBA00012682"/>
    </source>
</evidence>
<dbReference type="STRING" id="1895771.BGO89_03220"/>
<dbReference type="Pfam" id="PF02777">
    <property type="entry name" value="Sod_Fe_C"/>
    <property type="match status" value="1"/>
</dbReference>
<gene>
    <name evidence="9" type="ORF">BGO89_03220</name>
</gene>
<comment type="caution">
    <text evidence="9">The sequence shown here is derived from an EMBL/GenBank/DDBJ whole genome shotgun (WGS) entry which is preliminary data.</text>
</comment>
<accession>A0A1M3L092</accession>
<dbReference type="AlphaFoldDB" id="A0A1M3L092"/>
<dbReference type="InterPro" id="IPR006311">
    <property type="entry name" value="TAT_signal"/>
</dbReference>
<evidence type="ECO:0000256" key="3">
    <source>
        <dbReference type="ARBA" id="ARBA00022723"/>
    </source>
</evidence>
<comment type="similarity">
    <text evidence="1 6">Belongs to the iron/manganese superoxide dismutase family.</text>
</comment>
<dbReference type="PANTHER" id="PTHR11404:SF6">
    <property type="entry name" value="SUPEROXIDE DISMUTASE [MN], MITOCHONDRIAL"/>
    <property type="match status" value="1"/>
</dbReference>
<dbReference type="Proteomes" id="UP000184233">
    <property type="component" value="Unassembled WGS sequence"/>
</dbReference>
<dbReference type="InterPro" id="IPR001189">
    <property type="entry name" value="Mn/Fe_SOD"/>
</dbReference>
<organism evidence="9 10">
    <name type="scientific">Candidatus Kapaibacterium thiocyanatum</name>
    <dbReference type="NCBI Taxonomy" id="1895771"/>
    <lineage>
        <taxon>Bacteria</taxon>
        <taxon>Pseudomonadati</taxon>
        <taxon>Candidatus Kapaibacteriota</taxon>
        <taxon>Candidatus Kapaibacteriia</taxon>
        <taxon>Candidatus Kapaibacteriales</taxon>
        <taxon>Candidatus Kapaibacteriaceae</taxon>
        <taxon>Candidatus Kapaibacterium</taxon>
    </lineage>
</organism>
<feature type="binding site" evidence="5">
    <location>
        <position position="196"/>
    </location>
    <ligand>
        <name>Mn(2+)</name>
        <dbReference type="ChEBI" id="CHEBI:29035"/>
    </ligand>
</feature>
<evidence type="ECO:0000313" key="10">
    <source>
        <dbReference type="Proteomes" id="UP000184233"/>
    </source>
</evidence>
<dbReference type="GO" id="GO:0004784">
    <property type="term" value="F:superoxide dismutase activity"/>
    <property type="evidence" value="ECO:0007669"/>
    <property type="project" value="UniProtKB-EC"/>
</dbReference>
<dbReference type="FunFam" id="1.10.287.990:FF:000001">
    <property type="entry name" value="Superoxide dismutase"/>
    <property type="match status" value="1"/>
</dbReference>
<dbReference type="Gene3D" id="1.10.287.990">
    <property type="entry name" value="Fe,Mn superoxide dismutase (SOD) domain"/>
    <property type="match status" value="1"/>
</dbReference>
<evidence type="ECO:0000256" key="1">
    <source>
        <dbReference type="ARBA" id="ARBA00008714"/>
    </source>
</evidence>
<evidence type="ECO:0000259" key="7">
    <source>
        <dbReference type="Pfam" id="PF00081"/>
    </source>
</evidence>
<reference evidence="9 10" key="1">
    <citation type="submission" date="2016-09" db="EMBL/GenBank/DDBJ databases">
        <title>Genome-resolved meta-omics ties microbial dynamics to process performance in biotechnology for thiocyanate degradation.</title>
        <authorList>
            <person name="Kantor R.S."/>
            <person name="Huddy R.J."/>
            <person name="Iyer R."/>
            <person name="Thomas B.C."/>
            <person name="Brown C.T."/>
            <person name="Anantharaman K."/>
            <person name="Tringe S."/>
            <person name="Hettich R.L."/>
            <person name="Harrison S.T."/>
            <person name="Banfield J.F."/>
        </authorList>
    </citation>
    <scope>NUCLEOTIDE SEQUENCE [LARGE SCALE GENOMIC DNA]</scope>
    <source>
        <strain evidence="9">59-99</strain>
    </source>
</reference>
<dbReference type="PIRSF" id="PIRSF000349">
    <property type="entry name" value="SODismutase"/>
    <property type="match status" value="1"/>
</dbReference>
<dbReference type="SUPFAM" id="SSF46609">
    <property type="entry name" value="Fe,Mn superoxide dismutase (SOD), N-terminal domain"/>
    <property type="match status" value="1"/>
</dbReference>
<dbReference type="InterPro" id="IPR050265">
    <property type="entry name" value="Fe/Mn_Superoxide_Dismutase"/>
</dbReference>
<dbReference type="InterPro" id="IPR019833">
    <property type="entry name" value="Mn/Fe_SOD_BS"/>
</dbReference>
<keyword evidence="4 6" id="KW-0560">Oxidoreductase</keyword>
<proteinExistence type="inferred from homology"/>
<dbReference type="EMBL" id="MKVH01000019">
    <property type="protein sequence ID" value="OJX58254.1"/>
    <property type="molecule type" value="Genomic_DNA"/>
</dbReference>
<evidence type="ECO:0000313" key="9">
    <source>
        <dbReference type="EMBL" id="OJX58254.1"/>
    </source>
</evidence>
<comment type="function">
    <text evidence="6">Destroys radicals which are normally produced within the cells and which are toxic to biological systems.</text>
</comment>
<dbReference type="GO" id="GO:0046872">
    <property type="term" value="F:metal ion binding"/>
    <property type="evidence" value="ECO:0007669"/>
    <property type="project" value="UniProtKB-KW"/>
</dbReference>
<dbReference type="InterPro" id="IPR019546">
    <property type="entry name" value="TAT_signal_bac_arc"/>
</dbReference>
<dbReference type="FunFam" id="3.55.40.20:FF:000004">
    <property type="entry name" value="Superoxide dismutase [Fe]"/>
    <property type="match status" value="1"/>
</dbReference>
<keyword evidence="3 5" id="KW-0479">Metal-binding</keyword>
<feature type="binding site" evidence="5">
    <location>
        <position position="61"/>
    </location>
    <ligand>
        <name>Mn(2+)</name>
        <dbReference type="ChEBI" id="CHEBI:29035"/>
    </ligand>
</feature>
<evidence type="ECO:0000256" key="5">
    <source>
        <dbReference type="PIRSR" id="PIRSR000349-1"/>
    </source>
</evidence>
<protein>
    <recommendedName>
        <fullName evidence="2 6">Superoxide dismutase</fullName>
        <ecNumber evidence="2 6">1.15.1.1</ecNumber>
    </recommendedName>
</protein>
<feature type="binding site" evidence="5">
    <location>
        <position position="200"/>
    </location>
    <ligand>
        <name>Mn(2+)</name>
        <dbReference type="ChEBI" id="CHEBI:29035"/>
    </ligand>
</feature>